<protein>
    <submittedName>
        <fullName evidence="1">Uncharacterized protein</fullName>
    </submittedName>
</protein>
<dbReference type="AlphaFoldDB" id="A0A177ZYA0"/>
<dbReference type="Proteomes" id="UP000077881">
    <property type="component" value="Unassembled WGS sequence"/>
</dbReference>
<dbReference type="OrthoDB" id="2880076at2"/>
<gene>
    <name evidence="1" type="ORF">ABB05_07340</name>
</gene>
<sequence length="142" mass="16681">MPTIRELYEDAIKYEESTLAHYILILLQEGRVSTNDDDSILDKMPINKEKLDQMIQNNYLGFSKIKIYSIKYAVNTFAFVYAESPADAKLYFFSRTGKQPLNCHELSLDYMMAVGNRFLSFRDWRKEQSNFPCIVGVYKKDY</sequence>
<dbReference type="STRING" id="217031.ABB05_07340"/>
<accession>A0A177ZYA0</accession>
<dbReference type="EMBL" id="LDJR01000034">
    <property type="protein sequence ID" value="OAK72663.1"/>
    <property type="molecule type" value="Genomic_DNA"/>
</dbReference>
<reference evidence="1 2" key="1">
    <citation type="submission" date="2015-05" db="EMBL/GenBank/DDBJ databases">
        <title>Comparison of genome.</title>
        <authorList>
            <person name="Zheng Z."/>
            <person name="Sun M."/>
        </authorList>
    </citation>
    <scope>NUCLEOTIDE SEQUENCE [LARGE SCALE GENOMIC DNA]</scope>
    <source>
        <strain evidence="1 2">G25-74</strain>
    </source>
</reference>
<organism evidence="1 2">
    <name type="scientific">Lederbergia galactosidilytica</name>
    <dbReference type="NCBI Taxonomy" id="217031"/>
    <lineage>
        <taxon>Bacteria</taxon>
        <taxon>Bacillati</taxon>
        <taxon>Bacillota</taxon>
        <taxon>Bacilli</taxon>
        <taxon>Bacillales</taxon>
        <taxon>Bacillaceae</taxon>
        <taxon>Lederbergia</taxon>
    </lineage>
</organism>
<proteinExistence type="predicted"/>
<keyword evidence="2" id="KW-1185">Reference proteome</keyword>
<evidence type="ECO:0000313" key="2">
    <source>
        <dbReference type="Proteomes" id="UP000077881"/>
    </source>
</evidence>
<name>A0A177ZYA0_9BACI</name>
<dbReference type="RefSeq" id="WP_064467880.1">
    <property type="nucleotide sequence ID" value="NZ_LDJR01000034.1"/>
</dbReference>
<evidence type="ECO:0000313" key="1">
    <source>
        <dbReference type="EMBL" id="OAK72663.1"/>
    </source>
</evidence>
<dbReference type="PATRIC" id="fig|217031.6.peg.1578"/>
<comment type="caution">
    <text evidence="1">The sequence shown here is derived from an EMBL/GenBank/DDBJ whole genome shotgun (WGS) entry which is preliminary data.</text>
</comment>